<dbReference type="Proteomes" id="UP000240400">
    <property type="component" value="Unassembled WGS sequence"/>
</dbReference>
<dbReference type="InterPro" id="IPR043519">
    <property type="entry name" value="NT_sf"/>
</dbReference>
<gene>
    <name evidence="2" type="ORF">BUZ61_11985</name>
</gene>
<dbReference type="SUPFAM" id="SSF81301">
    <property type="entry name" value="Nucleotidyltransferase"/>
    <property type="match status" value="1"/>
</dbReference>
<dbReference type="Pfam" id="PF01909">
    <property type="entry name" value="NTP_transf_2"/>
    <property type="match status" value="1"/>
</dbReference>
<dbReference type="Gene3D" id="3.30.460.10">
    <property type="entry name" value="Beta Polymerase, domain 2"/>
    <property type="match status" value="1"/>
</dbReference>
<feature type="domain" description="Polymerase nucleotidyl transferase" evidence="1">
    <location>
        <begin position="9"/>
        <end position="106"/>
    </location>
</feature>
<evidence type="ECO:0000313" key="3">
    <source>
        <dbReference type="Proteomes" id="UP000240400"/>
    </source>
</evidence>
<dbReference type="OrthoDB" id="5176171at2"/>
<accession>A0A2T4S7V8</accession>
<name>A0A2T4S7V8_9STAP</name>
<dbReference type="CDD" id="cd05403">
    <property type="entry name" value="NT_KNTase_like"/>
    <property type="match status" value="1"/>
</dbReference>
<proteinExistence type="predicted"/>
<dbReference type="RefSeq" id="WP_107644514.1">
    <property type="nucleotide sequence ID" value="NZ_PZHR01000094.1"/>
</dbReference>
<evidence type="ECO:0000259" key="1">
    <source>
        <dbReference type="Pfam" id="PF01909"/>
    </source>
</evidence>
<evidence type="ECO:0000313" key="2">
    <source>
        <dbReference type="EMBL" id="PTK57754.1"/>
    </source>
</evidence>
<comment type="caution">
    <text evidence="2">The sequence shown here is derived from an EMBL/GenBank/DDBJ whole genome shotgun (WGS) entry which is preliminary data.</text>
</comment>
<protein>
    <submittedName>
        <fullName evidence="2">DNA polymerase subunit beta</fullName>
    </submittedName>
</protein>
<dbReference type="EMBL" id="PZHR01000094">
    <property type="protein sequence ID" value="PTK57754.1"/>
    <property type="molecule type" value="Genomic_DNA"/>
</dbReference>
<reference evidence="2 3" key="1">
    <citation type="journal article" date="2016" name="Front. Microbiol.">
        <title>Comprehensive Phylogenetic Analysis of Bovine Non-aureus Staphylococci Species Based on Whole-Genome Sequencing.</title>
        <authorList>
            <person name="Naushad S."/>
            <person name="Barkema H.W."/>
            <person name="Luby C."/>
            <person name="Condas L.A."/>
            <person name="Nobrega D.B."/>
            <person name="Carson D.A."/>
            <person name="De Buck J."/>
        </authorList>
    </citation>
    <scope>NUCLEOTIDE SEQUENCE [LARGE SCALE GENOMIC DNA]</scope>
    <source>
        <strain evidence="2 3">SNUC 4337</strain>
    </source>
</reference>
<dbReference type="InterPro" id="IPR002934">
    <property type="entry name" value="Polymerase_NTP_transf_dom"/>
</dbReference>
<sequence length="276" mass="31537">MNAVDHTIQKIVEEISGLPGVVGVVLGGSRAKGNHRPDSDIDIGIYYDETQGFNTDNIEKAALKINDEKKYDLITSLGDWGEWINGGGWLLVDGYHVDLIFRDIKKVNEVIKDCLLGKVTIHYQTGHPHGFLNVMYMGELNICKILADPQNKLSELKNKTFPYPPKVKQSITQFFAFEASFSFMFIEDNINKNDISYIMGHLFRCISCLNQVIFAKNEIYCINEKKSVAMINEFPIKPKNYKNRIDNIVSSLSMDEYKMKQSIEELRKIIEETNIL</sequence>
<organism evidence="2 3">
    <name type="scientific">Staphylococcus nepalensis</name>
    <dbReference type="NCBI Taxonomy" id="214473"/>
    <lineage>
        <taxon>Bacteria</taxon>
        <taxon>Bacillati</taxon>
        <taxon>Bacillota</taxon>
        <taxon>Bacilli</taxon>
        <taxon>Bacillales</taxon>
        <taxon>Staphylococcaceae</taxon>
        <taxon>Staphylococcus</taxon>
    </lineage>
</organism>
<dbReference type="AlphaFoldDB" id="A0A2T4S7V8"/>
<dbReference type="GO" id="GO:0016779">
    <property type="term" value="F:nucleotidyltransferase activity"/>
    <property type="evidence" value="ECO:0007669"/>
    <property type="project" value="InterPro"/>
</dbReference>